<keyword evidence="16" id="KW-1185">Reference proteome</keyword>
<evidence type="ECO:0000256" key="12">
    <source>
        <dbReference type="ARBA" id="ARBA00048594"/>
    </source>
</evidence>
<dbReference type="RefSeq" id="WP_053186338.1">
    <property type="nucleotide sequence ID" value="NZ_LGIA01000182.1"/>
</dbReference>
<keyword evidence="7 13" id="KW-0808">Transferase</keyword>
<feature type="binding site" evidence="13">
    <location>
        <begin position="11"/>
        <end position="18"/>
    </location>
    <ligand>
        <name>ATP</name>
        <dbReference type="ChEBI" id="CHEBI:30616"/>
    </ligand>
</feature>
<dbReference type="SMART" id="SM00072">
    <property type="entry name" value="GuKc"/>
    <property type="match status" value="1"/>
</dbReference>
<evidence type="ECO:0000313" key="16">
    <source>
        <dbReference type="Proteomes" id="UP000036958"/>
    </source>
</evidence>
<comment type="similarity">
    <text evidence="3 13">Belongs to the guanylate kinase family.</text>
</comment>
<dbReference type="EC" id="2.7.4.8" evidence="4 13"/>
<evidence type="ECO:0000256" key="11">
    <source>
        <dbReference type="ARBA" id="ARBA00030128"/>
    </source>
</evidence>
<dbReference type="Gene3D" id="3.30.63.10">
    <property type="entry name" value="Guanylate Kinase phosphate binding domain"/>
    <property type="match status" value="1"/>
</dbReference>
<dbReference type="GO" id="GO:0004385">
    <property type="term" value="F:GMP kinase activity"/>
    <property type="evidence" value="ECO:0007669"/>
    <property type="project" value="UniProtKB-UniRule"/>
</dbReference>
<keyword evidence="6 13" id="KW-0963">Cytoplasm</keyword>
<evidence type="ECO:0000256" key="8">
    <source>
        <dbReference type="ARBA" id="ARBA00022741"/>
    </source>
</evidence>
<keyword evidence="10 13" id="KW-0067">ATP-binding</keyword>
<dbReference type="AlphaFoldDB" id="A0A0L8V4Y0"/>
<comment type="function">
    <text evidence="1 13">Essential for recycling GMP and indirectly, cGMP.</text>
</comment>
<evidence type="ECO:0000256" key="6">
    <source>
        <dbReference type="ARBA" id="ARBA00022490"/>
    </source>
</evidence>
<reference evidence="16" key="1">
    <citation type="submission" date="2015-07" db="EMBL/GenBank/DDBJ databases">
        <title>Genome sequencing of Sunxiuqinia dokdonensis strain SK.</title>
        <authorList>
            <person name="Ahn S."/>
            <person name="Kim B.-C."/>
        </authorList>
    </citation>
    <scope>NUCLEOTIDE SEQUENCE [LARGE SCALE GENOMIC DNA]</scope>
    <source>
        <strain evidence="16">SK</strain>
    </source>
</reference>
<evidence type="ECO:0000259" key="14">
    <source>
        <dbReference type="PROSITE" id="PS50052"/>
    </source>
</evidence>
<dbReference type="PROSITE" id="PS00856">
    <property type="entry name" value="GUANYLATE_KINASE_1"/>
    <property type="match status" value="1"/>
</dbReference>
<dbReference type="SUPFAM" id="SSF52540">
    <property type="entry name" value="P-loop containing nucleoside triphosphate hydrolases"/>
    <property type="match status" value="1"/>
</dbReference>
<comment type="caution">
    <text evidence="15">The sequence shown here is derived from an EMBL/GenBank/DDBJ whole genome shotgun (WGS) entry which is preliminary data.</text>
</comment>
<dbReference type="OrthoDB" id="9808150at2"/>
<organism evidence="15 16">
    <name type="scientific">Sunxiuqinia dokdonensis</name>
    <dbReference type="NCBI Taxonomy" id="1409788"/>
    <lineage>
        <taxon>Bacteria</taxon>
        <taxon>Pseudomonadati</taxon>
        <taxon>Bacteroidota</taxon>
        <taxon>Bacteroidia</taxon>
        <taxon>Marinilabiliales</taxon>
        <taxon>Prolixibacteraceae</taxon>
        <taxon>Sunxiuqinia</taxon>
    </lineage>
</organism>
<evidence type="ECO:0000256" key="2">
    <source>
        <dbReference type="ARBA" id="ARBA00004496"/>
    </source>
</evidence>
<dbReference type="InterPro" id="IPR017665">
    <property type="entry name" value="Guanylate_kinase"/>
</dbReference>
<dbReference type="FunFam" id="3.30.63.10:FF:000005">
    <property type="entry name" value="Guanylate kinase"/>
    <property type="match status" value="1"/>
</dbReference>
<evidence type="ECO:0000256" key="1">
    <source>
        <dbReference type="ARBA" id="ARBA00003531"/>
    </source>
</evidence>
<dbReference type="Proteomes" id="UP000036958">
    <property type="component" value="Unassembled WGS sequence"/>
</dbReference>
<dbReference type="STRING" id="1409788.NC99_36290"/>
<evidence type="ECO:0000256" key="9">
    <source>
        <dbReference type="ARBA" id="ARBA00022777"/>
    </source>
</evidence>
<evidence type="ECO:0000313" key="15">
    <source>
        <dbReference type="EMBL" id="KOH43545.1"/>
    </source>
</evidence>
<comment type="subcellular location">
    <subcellularLocation>
        <location evidence="2 13">Cytoplasm</location>
    </subcellularLocation>
</comment>
<evidence type="ECO:0000256" key="10">
    <source>
        <dbReference type="ARBA" id="ARBA00022840"/>
    </source>
</evidence>
<dbReference type="PANTHER" id="PTHR23117:SF13">
    <property type="entry name" value="GUANYLATE KINASE"/>
    <property type="match status" value="1"/>
</dbReference>
<protein>
    <recommendedName>
        <fullName evidence="5 13">Guanylate kinase</fullName>
        <ecNumber evidence="4 13">2.7.4.8</ecNumber>
    </recommendedName>
    <alternativeName>
        <fullName evidence="11 13">GMP kinase</fullName>
    </alternativeName>
</protein>
<dbReference type="Gene3D" id="3.40.50.300">
    <property type="entry name" value="P-loop containing nucleotide triphosphate hydrolases"/>
    <property type="match status" value="1"/>
</dbReference>
<dbReference type="HAMAP" id="MF_00328">
    <property type="entry name" value="Guanylate_kinase"/>
    <property type="match status" value="1"/>
</dbReference>
<dbReference type="NCBIfam" id="TIGR03263">
    <property type="entry name" value="guanyl_kin"/>
    <property type="match status" value="1"/>
</dbReference>
<dbReference type="Pfam" id="PF00625">
    <property type="entry name" value="Guanylate_kin"/>
    <property type="match status" value="1"/>
</dbReference>
<keyword evidence="8 13" id="KW-0547">Nucleotide-binding</keyword>
<evidence type="ECO:0000256" key="3">
    <source>
        <dbReference type="ARBA" id="ARBA00005790"/>
    </source>
</evidence>
<dbReference type="GO" id="GO:0005524">
    <property type="term" value="F:ATP binding"/>
    <property type="evidence" value="ECO:0007669"/>
    <property type="project" value="UniProtKB-UniRule"/>
</dbReference>
<dbReference type="InterPro" id="IPR027417">
    <property type="entry name" value="P-loop_NTPase"/>
</dbReference>
<accession>A0A0L8V4Y0</accession>
<keyword evidence="9 13" id="KW-0418">Kinase</keyword>
<dbReference type="PROSITE" id="PS50052">
    <property type="entry name" value="GUANYLATE_KINASE_2"/>
    <property type="match status" value="1"/>
</dbReference>
<evidence type="ECO:0000256" key="5">
    <source>
        <dbReference type="ARBA" id="ARBA00016296"/>
    </source>
</evidence>
<feature type="domain" description="Guanylate kinase-like" evidence="14">
    <location>
        <begin position="4"/>
        <end position="184"/>
    </location>
</feature>
<dbReference type="CDD" id="cd00071">
    <property type="entry name" value="GMPK"/>
    <property type="match status" value="1"/>
</dbReference>
<proteinExistence type="inferred from homology"/>
<dbReference type="InterPro" id="IPR008144">
    <property type="entry name" value="Guanylate_kin-like_dom"/>
</dbReference>
<evidence type="ECO:0000256" key="7">
    <source>
        <dbReference type="ARBA" id="ARBA00022679"/>
    </source>
</evidence>
<dbReference type="InterPro" id="IPR020590">
    <property type="entry name" value="Guanylate_kinase_CS"/>
</dbReference>
<dbReference type="PATRIC" id="fig|1409788.3.peg.3715"/>
<dbReference type="GO" id="GO:0005829">
    <property type="term" value="C:cytosol"/>
    <property type="evidence" value="ECO:0007669"/>
    <property type="project" value="TreeGrafter"/>
</dbReference>
<evidence type="ECO:0000256" key="13">
    <source>
        <dbReference type="HAMAP-Rule" id="MF_00328"/>
    </source>
</evidence>
<dbReference type="InterPro" id="IPR008145">
    <property type="entry name" value="GK/Ca_channel_bsu"/>
</dbReference>
<sequence length="189" mass="21398">MKKGKLIIFSAPSGAGKTTVVKHLLKQDFGLEFSISATSRAPRHTETHGKDYYFLSPEDFQKKVENNEFLEWEEVYPGTCYGSLKEEVERIRNKGKHVVFDVDVVGGVNIKKYYGDEALAIFIQPPSIEELRNRLVGRSTDAAEVIEKRVEKAAYELTFASHFDVILLSEELPVTLANAEKLVTDFINR</sequence>
<comment type="catalytic activity">
    <reaction evidence="12 13">
        <text>GMP + ATP = GDP + ADP</text>
        <dbReference type="Rhea" id="RHEA:20780"/>
        <dbReference type="ChEBI" id="CHEBI:30616"/>
        <dbReference type="ChEBI" id="CHEBI:58115"/>
        <dbReference type="ChEBI" id="CHEBI:58189"/>
        <dbReference type="ChEBI" id="CHEBI:456216"/>
        <dbReference type="EC" id="2.7.4.8"/>
    </reaction>
</comment>
<dbReference type="PANTHER" id="PTHR23117">
    <property type="entry name" value="GUANYLATE KINASE-RELATED"/>
    <property type="match status" value="1"/>
</dbReference>
<gene>
    <name evidence="13" type="primary">gmk</name>
    <name evidence="15" type="ORF">NC99_36290</name>
</gene>
<dbReference type="EMBL" id="LGIA01000182">
    <property type="protein sequence ID" value="KOH43545.1"/>
    <property type="molecule type" value="Genomic_DNA"/>
</dbReference>
<evidence type="ECO:0000256" key="4">
    <source>
        <dbReference type="ARBA" id="ARBA00012961"/>
    </source>
</evidence>
<name>A0A0L8V4Y0_9BACT</name>